<dbReference type="EMBL" id="SSTE01017321">
    <property type="protein sequence ID" value="KAA0040633.1"/>
    <property type="molecule type" value="Genomic_DNA"/>
</dbReference>
<gene>
    <name evidence="2" type="ORF">E5676_scaffold98G001510</name>
    <name evidence="1" type="ORF">E6C27_scaffold262G002180</name>
</gene>
<name>A0A5D3C2W0_CUCMM</name>
<evidence type="ECO:0000313" key="3">
    <source>
        <dbReference type="Proteomes" id="UP000321393"/>
    </source>
</evidence>
<dbReference type="AlphaFoldDB" id="A0A5D3C2W0"/>
<dbReference type="OrthoDB" id="1836846at2759"/>
<protein>
    <submittedName>
        <fullName evidence="1 2">Mitochondrial protein</fullName>
    </submittedName>
</protein>
<dbReference type="Proteomes" id="UP000321947">
    <property type="component" value="Unassembled WGS sequence"/>
</dbReference>
<dbReference type="InterPro" id="IPR043502">
    <property type="entry name" value="DNA/RNA_pol_sf"/>
</dbReference>
<dbReference type="Proteomes" id="UP000321393">
    <property type="component" value="Unassembled WGS sequence"/>
</dbReference>
<reference evidence="3 4" key="1">
    <citation type="submission" date="2019-08" db="EMBL/GenBank/DDBJ databases">
        <title>Draft genome sequences of two oriental melons (Cucumis melo L. var makuwa).</title>
        <authorList>
            <person name="Kwon S.-Y."/>
        </authorList>
    </citation>
    <scope>NUCLEOTIDE SEQUENCE [LARGE SCALE GENOMIC DNA]</scope>
    <source>
        <strain evidence="4">cv. Chang Bougi</strain>
        <strain evidence="3">cv. SW 3</strain>
        <tissue evidence="2">Leaf</tissue>
    </source>
</reference>
<sequence>MNQLGTVRLEIAIEDLQASTIFHVDADTKPFSKVKYHFADAKFYIKSDDVSEVISTEILVAKGTYKHEQGTITTKKLNEGDALNGQENDELTTQAKLESSESEKIAIPQEKVSNPYVLRYIPLFRHKKGESPFSECSKNLTVGSIEILKESFTIPLTKIDKGEAKRLEKRGKKAFLASKKTNKDEVDMVGYGHVTIEEVSDHETFEEDVKDAPLSLEDGRLMRKDAVFDWNQSCQNAFDSIKKYLLNPSVLSAPAAGKPLILYIAAQEASLGVLLNWRK</sequence>
<comment type="caution">
    <text evidence="2">The sequence shown here is derived from an EMBL/GenBank/DDBJ whole genome shotgun (WGS) entry which is preliminary data.</text>
</comment>
<evidence type="ECO:0000313" key="2">
    <source>
        <dbReference type="EMBL" id="TYK05680.1"/>
    </source>
</evidence>
<evidence type="ECO:0000313" key="1">
    <source>
        <dbReference type="EMBL" id="KAA0040633.1"/>
    </source>
</evidence>
<organism evidence="2 4">
    <name type="scientific">Cucumis melo var. makuwa</name>
    <name type="common">Oriental melon</name>
    <dbReference type="NCBI Taxonomy" id="1194695"/>
    <lineage>
        <taxon>Eukaryota</taxon>
        <taxon>Viridiplantae</taxon>
        <taxon>Streptophyta</taxon>
        <taxon>Embryophyta</taxon>
        <taxon>Tracheophyta</taxon>
        <taxon>Spermatophyta</taxon>
        <taxon>Magnoliopsida</taxon>
        <taxon>eudicotyledons</taxon>
        <taxon>Gunneridae</taxon>
        <taxon>Pentapetalae</taxon>
        <taxon>rosids</taxon>
        <taxon>fabids</taxon>
        <taxon>Cucurbitales</taxon>
        <taxon>Cucurbitaceae</taxon>
        <taxon>Benincaseae</taxon>
        <taxon>Cucumis</taxon>
    </lineage>
</organism>
<proteinExistence type="predicted"/>
<accession>A0A5D3C2W0</accession>
<dbReference type="InterPro" id="IPR043128">
    <property type="entry name" value="Rev_trsase/Diguanyl_cyclase"/>
</dbReference>
<dbReference type="EMBL" id="SSTD01013776">
    <property type="protein sequence ID" value="TYK05680.1"/>
    <property type="molecule type" value="Genomic_DNA"/>
</dbReference>
<evidence type="ECO:0000313" key="4">
    <source>
        <dbReference type="Proteomes" id="UP000321947"/>
    </source>
</evidence>
<dbReference type="SUPFAM" id="SSF56672">
    <property type="entry name" value="DNA/RNA polymerases"/>
    <property type="match status" value="1"/>
</dbReference>
<dbReference type="Gene3D" id="3.30.70.270">
    <property type="match status" value="1"/>
</dbReference>